<dbReference type="SMART" id="SM00186">
    <property type="entry name" value="FBG"/>
    <property type="match status" value="1"/>
</dbReference>
<dbReference type="InterPro" id="IPR036056">
    <property type="entry name" value="Fibrinogen-like_C"/>
</dbReference>
<dbReference type="GO" id="GO:0005615">
    <property type="term" value="C:extracellular space"/>
    <property type="evidence" value="ECO:0007669"/>
    <property type="project" value="TreeGrafter"/>
</dbReference>
<dbReference type="PROSITE" id="PS00514">
    <property type="entry name" value="FIBRINOGEN_C_1"/>
    <property type="match status" value="1"/>
</dbReference>
<dbReference type="FunCoup" id="A0A6P9A883">
    <property type="interactions" value="5"/>
</dbReference>
<evidence type="ECO:0000256" key="2">
    <source>
        <dbReference type="SAM" id="Coils"/>
    </source>
</evidence>
<dbReference type="OrthoDB" id="9990035at2759"/>
<dbReference type="SUPFAM" id="SSF56496">
    <property type="entry name" value="Fibrinogen C-terminal domain-like"/>
    <property type="match status" value="1"/>
</dbReference>
<feature type="compositionally biased region" description="Polar residues" evidence="3">
    <location>
        <begin position="497"/>
        <end position="511"/>
    </location>
</feature>
<dbReference type="Pfam" id="PF00147">
    <property type="entry name" value="Fibrinogen_C"/>
    <property type="match status" value="1"/>
</dbReference>
<dbReference type="PANTHER" id="PTHR19143">
    <property type="entry name" value="FIBRINOGEN/TENASCIN/ANGIOPOEITIN"/>
    <property type="match status" value="1"/>
</dbReference>
<dbReference type="InterPro" id="IPR014716">
    <property type="entry name" value="Fibrinogen_a/b/g_C_1"/>
</dbReference>
<dbReference type="RefSeq" id="XP_034254233.1">
    <property type="nucleotide sequence ID" value="XM_034398342.1"/>
</dbReference>
<sequence length="511" mass="56314">MAPTVQAPLQHDAPLRHHHLIKAQIQQLGAETRSLRDSHLQLRKQMRRLEKQVHLATLRPVRLERVADDAQADAQADAATEVTAPEVLQRLAALENTTRSLSQSVWNATRHVAGLAALRGSTLQLLESLEALETKVDANVPAVQREISRLEFSLAQVRAVAHENKEDQQNQGASLKAMAASLSTLQERTAADHALLGVLEQQMVNATERQDALDQAVSHHAPPHHAARQGLDNEAPLDQVADDASVPHLVDELSHVQAEYEDIVHKLPKDCSGVRGDSGEFLVAADGAGAPIMVPCDMRTARGGWTVIQRRADGSQDFNRKWEDYGKGFGELAGEFWIGNEALHRLTTDGCMELRVELGDIYGQRWLAEYDQAVVGPRDDGYRLSVSGYRGNASDALDYQTGMEFSAPDRDRDTSHTHCAQNYEGGWWFSHCQHANLNGRYNLGLTWFQADRNEWIAVATSELKIRRKPGCVSRPVVWPASSTTTTTTTTTPEPYWASSTTSAEQGDSATA</sequence>
<feature type="region of interest" description="Disordered" evidence="3">
    <location>
        <begin position="480"/>
        <end position="511"/>
    </location>
</feature>
<dbReference type="Gene3D" id="3.90.215.10">
    <property type="entry name" value="Gamma Fibrinogen, chain A, domain 1"/>
    <property type="match status" value="1"/>
</dbReference>
<proteinExistence type="predicted"/>
<reference evidence="6" key="1">
    <citation type="submission" date="2025-08" db="UniProtKB">
        <authorList>
            <consortium name="RefSeq"/>
        </authorList>
    </citation>
    <scope>IDENTIFICATION</scope>
    <source>
        <tissue evidence="6">Total insect</tissue>
    </source>
</reference>
<dbReference type="PROSITE" id="PS51406">
    <property type="entry name" value="FIBRINOGEN_C_2"/>
    <property type="match status" value="1"/>
</dbReference>
<evidence type="ECO:0000256" key="3">
    <source>
        <dbReference type="SAM" id="MobiDB-lite"/>
    </source>
</evidence>
<keyword evidence="1" id="KW-1015">Disulfide bond</keyword>
<dbReference type="CDD" id="cd00087">
    <property type="entry name" value="FReD"/>
    <property type="match status" value="1"/>
</dbReference>
<dbReference type="KEGG" id="tpal:117653011"/>
<dbReference type="AlphaFoldDB" id="A0A6P9A883"/>
<gene>
    <name evidence="6" type="primary">LOC117653011</name>
</gene>
<dbReference type="Proteomes" id="UP000515158">
    <property type="component" value="Unplaced"/>
</dbReference>
<feature type="coiled-coil region" evidence="2">
    <location>
        <begin position="32"/>
        <end position="59"/>
    </location>
</feature>
<protein>
    <submittedName>
        <fullName evidence="6">Protein scabrous-like</fullName>
    </submittedName>
</protein>
<keyword evidence="2" id="KW-0175">Coiled coil</keyword>
<feature type="domain" description="Fibrinogen C-terminal" evidence="4">
    <location>
        <begin position="262"/>
        <end position="469"/>
    </location>
</feature>
<evidence type="ECO:0000259" key="4">
    <source>
        <dbReference type="PROSITE" id="PS51406"/>
    </source>
</evidence>
<evidence type="ECO:0000313" key="6">
    <source>
        <dbReference type="RefSeq" id="XP_034254233.1"/>
    </source>
</evidence>
<dbReference type="InterPro" id="IPR050373">
    <property type="entry name" value="Fibrinogen_C-term_domain"/>
</dbReference>
<dbReference type="InterPro" id="IPR020837">
    <property type="entry name" value="Fibrinogen_CS"/>
</dbReference>
<accession>A0A6P9A883</accession>
<name>A0A6P9A883_THRPL</name>
<keyword evidence="5" id="KW-1185">Reference proteome</keyword>
<evidence type="ECO:0000256" key="1">
    <source>
        <dbReference type="ARBA" id="ARBA00023157"/>
    </source>
</evidence>
<dbReference type="InParanoid" id="A0A6P9A883"/>
<organism evidence="6">
    <name type="scientific">Thrips palmi</name>
    <name type="common">Melon thrips</name>
    <dbReference type="NCBI Taxonomy" id="161013"/>
    <lineage>
        <taxon>Eukaryota</taxon>
        <taxon>Metazoa</taxon>
        <taxon>Ecdysozoa</taxon>
        <taxon>Arthropoda</taxon>
        <taxon>Hexapoda</taxon>
        <taxon>Insecta</taxon>
        <taxon>Pterygota</taxon>
        <taxon>Neoptera</taxon>
        <taxon>Paraneoptera</taxon>
        <taxon>Thysanoptera</taxon>
        <taxon>Terebrantia</taxon>
        <taxon>Thripoidea</taxon>
        <taxon>Thripidae</taxon>
        <taxon>Thrips</taxon>
    </lineage>
</organism>
<evidence type="ECO:0000313" key="5">
    <source>
        <dbReference type="Proteomes" id="UP000515158"/>
    </source>
</evidence>
<dbReference type="GeneID" id="117653011"/>
<dbReference type="PANTHER" id="PTHR19143:SF444">
    <property type="entry name" value="PROTEIN SCABROUS"/>
    <property type="match status" value="1"/>
</dbReference>
<dbReference type="InterPro" id="IPR002181">
    <property type="entry name" value="Fibrinogen_a/b/g_C_dom"/>
</dbReference>